<protein>
    <submittedName>
        <fullName evidence="2">Uncharacterized protein</fullName>
    </submittedName>
</protein>
<name>A0A438H7W8_VITVI</name>
<evidence type="ECO:0000256" key="1">
    <source>
        <dbReference type="SAM" id="MobiDB-lite"/>
    </source>
</evidence>
<dbReference type="AlphaFoldDB" id="A0A438H7W8"/>
<gene>
    <name evidence="2" type="ORF">CK203_051249</name>
</gene>
<organism evidence="2 3">
    <name type="scientific">Vitis vinifera</name>
    <name type="common">Grape</name>
    <dbReference type="NCBI Taxonomy" id="29760"/>
    <lineage>
        <taxon>Eukaryota</taxon>
        <taxon>Viridiplantae</taxon>
        <taxon>Streptophyta</taxon>
        <taxon>Embryophyta</taxon>
        <taxon>Tracheophyta</taxon>
        <taxon>Spermatophyta</taxon>
        <taxon>Magnoliopsida</taxon>
        <taxon>eudicotyledons</taxon>
        <taxon>Gunneridae</taxon>
        <taxon>Pentapetalae</taxon>
        <taxon>rosids</taxon>
        <taxon>Vitales</taxon>
        <taxon>Vitaceae</taxon>
        <taxon>Viteae</taxon>
        <taxon>Vitis</taxon>
    </lineage>
</organism>
<feature type="region of interest" description="Disordered" evidence="1">
    <location>
        <begin position="1"/>
        <end position="34"/>
    </location>
</feature>
<sequence>MDRGGVTSTNGRPQQEGQKNARVGHSRPNRSIEDLSEQEFQARFCISDTILIQLTNGKERRGHLVEWVEKASFAHLSKLFDINVARLTNSEARQACLEEREKKRQEGTLRQALAASHLTSSSIVCPLSQKKKSMTSPV</sequence>
<proteinExistence type="predicted"/>
<reference evidence="2 3" key="1">
    <citation type="journal article" date="2018" name="PLoS Genet.">
        <title>Population sequencing reveals clonal diversity and ancestral inbreeding in the grapevine cultivar Chardonnay.</title>
        <authorList>
            <person name="Roach M.J."/>
            <person name="Johnson D.L."/>
            <person name="Bohlmann J."/>
            <person name="van Vuuren H.J."/>
            <person name="Jones S.J."/>
            <person name="Pretorius I.S."/>
            <person name="Schmidt S.A."/>
            <person name="Borneman A.R."/>
        </authorList>
    </citation>
    <scope>NUCLEOTIDE SEQUENCE [LARGE SCALE GENOMIC DNA]</scope>
    <source>
        <strain evidence="3">cv. Chardonnay</strain>
        <tissue evidence="2">Leaf</tissue>
    </source>
</reference>
<evidence type="ECO:0000313" key="2">
    <source>
        <dbReference type="EMBL" id="RVW80552.1"/>
    </source>
</evidence>
<feature type="compositionally biased region" description="Polar residues" evidence="1">
    <location>
        <begin position="1"/>
        <end position="18"/>
    </location>
</feature>
<accession>A0A438H7W8</accession>
<dbReference type="EMBL" id="QGNW01000264">
    <property type="protein sequence ID" value="RVW80552.1"/>
    <property type="molecule type" value="Genomic_DNA"/>
</dbReference>
<dbReference type="Proteomes" id="UP000288805">
    <property type="component" value="Unassembled WGS sequence"/>
</dbReference>
<comment type="caution">
    <text evidence="2">The sequence shown here is derived from an EMBL/GenBank/DDBJ whole genome shotgun (WGS) entry which is preliminary data.</text>
</comment>
<evidence type="ECO:0000313" key="3">
    <source>
        <dbReference type="Proteomes" id="UP000288805"/>
    </source>
</evidence>